<dbReference type="PANTHER" id="PTHR43133">
    <property type="entry name" value="RNA POLYMERASE ECF-TYPE SIGMA FACTO"/>
    <property type="match status" value="1"/>
</dbReference>
<dbReference type="Gene3D" id="1.10.10.10">
    <property type="entry name" value="Winged helix-like DNA-binding domain superfamily/Winged helix DNA-binding domain"/>
    <property type="match status" value="1"/>
</dbReference>
<keyword evidence="3 6" id="KW-0731">Sigma factor</keyword>
<dbReference type="SUPFAM" id="SSF88659">
    <property type="entry name" value="Sigma3 and sigma4 domains of RNA polymerase sigma factors"/>
    <property type="match status" value="1"/>
</dbReference>
<dbReference type="Pfam" id="PF04542">
    <property type="entry name" value="Sigma70_r2"/>
    <property type="match status" value="1"/>
</dbReference>
<dbReference type="PROSITE" id="PS01063">
    <property type="entry name" value="SIGMA70_ECF"/>
    <property type="match status" value="1"/>
</dbReference>
<dbReference type="EMBL" id="QMFB01000019">
    <property type="protein sequence ID" value="RAV17324.1"/>
    <property type="molecule type" value="Genomic_DNA"/>
</dbReference>
<comment type="caution">
    <text evidence="9">The sequence shown here is derived from an EMBL/GenBank/DDBJ whole genome shotgun (WGS) entry which is preliminary data.</text>
</comment>
<evidence type="ECO:0000256" key="6">
    <source>
        <dbReference type="RuleBase" id="RU000716"/>
    </source>
</evidence>
<protein>
    <recommendedName>
        <fullName evidence="6">RNA polymerase sigma factor</fullName>
    </recommendedName>
</protein>
<evidence type="ECO:0000259" key="7">
    <source>
        <dbReference type="Pfam" id="PF04542"/>
    </source>
</evidence>
<dbReference type="GO" id="GO:0003677">
    <property type="term" value="F:DNA binding"/>
    <property type="evidence" value="ECO:0007669"/>
    <property type="project" value="UniProtKB-KW"/>
</dbReference>
<evidence type="ECO:0000256" key="3">
    <source>
        <dbReference type="ARBA" id="ARBA00023082"/>
    </source>
</evidence>
<gene>
    <name evidence="9" type="ORF">DQG23_27145</name>
</gene>
<dbReference type="InterPro" id="IPR000838">
    <property type="entry name" value="RNA_pol_sigma70_ECF_CS"/>
</dbReference>
<dbReference type="InterPro" id="IPR007627">
    <property type="entry name" value="RNA_pol_sigma70_r2"/>
</dbReference>
<proteinExistence type="inferred from homology"/>
<sequence>MESVLAGETDAFRAIIETYQAYLYRAVYPILNDQKDAEDVLQEAFVKIFVSLPRYQHQGFKTWITRIAVNTAIDYRRKRSNRREYLTDTHEEHAMPVSENAAELEVVRKERGELIAKYVNDLPANYREVVVAFYLEEKSYQQIADEQGIEIKTVASKLFRARTWMKKHWKEEDLR</sequence>
<keyword evidence="2 6" id="KW-0805">Transcription regulation</keyword>
<accession>A0A329MBL4</accession>
<feature type="domain" description="RNA polymerase sigma-70 region 2" evidence="7">
    <location>
        <begin position="16"/>
        <end position="80"/>
    </location>
</feature>
<dbReference type="SUPFAM" id="SSF88946">
    <property type="entry name" value="Sigma2 domain of RNA polymerase sigma factors"/>
    <property type="match status" value="1"/>
</dbReference>
<dbReference type="GO" id="GO:0006352">
    <property type="term" value="P:DNA-templated transcription initiation"/>
    <property type="evidence" value="ECO:0007669"/>
    <property type="project" value="InterPro"/>
</dbReference>
<evidence type="ECO:0000256" key="5">
    <source>
        <dbReference type="ARBA" id="ARBA00023163"/>
    </source>
</evidence>
<dbReference type="InterPro" id="IPR014284">
    <property type="entry name" value="RNA_pol_sigma-70_dom"/>
</dbReference>
<dbReference type="Pfam" id="PF08281">
    <property type="entry name" value="Sigma70_r4_2"/>
    <property type="match status" value="1"/>
</dbReference>
<feature type="domain" description="RNA polymerase sigma factor 70 region 4 type 2" evidence="8">
    <location>
        <begin position="114"/>
        <end position="164"/>
    </location>
</feature>
<dbReference type="GO" id="GO:0006950">
    <property type="term" value="P:response to stress"/>
    <property type="evidence" value="ECO:0007669"/>
    <property type="project" value="UniProtKB-ARBA"/>
</dbReference>
<keyword evidence="4 6" id="KW-0238">DNA-binding</keyword>
<evidence type="ECO:0000256" key="2">
    <source>
        <dbReference type="ARBA" id="ARBA00023015"/>
    </source>
</evidence>
<organism evidence="9 10">
    <name type="scientific">Paenibacillus contaminans</name>
    <dbReference type="NCBI Taxonomy" id="450362"/>
    <lineage>
        <taxon>Bacteria</taxon>
        <taxon>Bacillati</taxon>
        <taxon>Bacillota</taxon>
        <taxon>Bacilli</taxon>
        <taxon>Bacillales</taxon>
        <taxon>Paenibacillaceae</taxon>
        <taxon>Paenibacillus</taxon>
    </lineage>
</organism>
<dbReference type="InterPro" id="IPR013325">
    <property type="entry name" value="RNA_pol_sigma_r2"/>
</dbReference>
<evidence type="ECO:0000313" key="10">
    <source>
        <dbReference type="Proteomes" id="UP000250369"/>
    </source>
</evidence>
<dbReference type="Proteomes" id="UP000250369">
    <property type="component" value="Unassembled WGS sequence"/>
</dbReference>
<name>A0A329MBL4_9BACL</name>
<reference evidence="9 10" key="1">
    <citation type="journal article" date="2009" name="Int. J. Syst. Evol. Microbiol.">
        <title>Paenibacillus contaminans sp. nov., isolated from a contaminated laboratory plate.</title>
        <authorList>
            <person name="Chou J.H."/>
            <person name="Lee J.H."/>
            <person name="Lin M.C."/>
            <person name="Chang P.S."/>
            <person name="Arun A.B."/>
            <person name="Young C.C."/>
            <person name="Chen W.M."/>
        </authorList>
    </citation>
    <scope>NUCLEOTIDE SEQUENCE [LARGE SCALE GENOMIC DNA]</scope>
    <source>
        <strain evidence="9 10">CKOBP-6</strain>
    </source>
</reference>
<evidence type="ECO:0000256" key="1">
    <source>
        <dbReference type="ARBA" id="ARBA00010641"/>
    </source>
</evidence>
<dbReference type="InterPro" id="IPR013324">
    <property type="entry name" value="RNA_pol_sigma_r3/r4-like"/>
</dbReference>
<evidence type="ECO:0000259" key="8">
    <source>
        <dbReference type="Pfam" id="PF08281"/>
    </source>
</evidence>
<dbReference type="NCBIfam" id="TIGR02937">
    <property type="entry name" value="sigma70-ECF"/>
    <property type="match status" value="1"/>
</dbReference>
<keyword evidence="10" id="KW-1185">Reference proteome</keyword>
<dbReference type="InterPro" id="IPR039425">
    <property type="entry name" value="RNA_pol_sigma-70-like"/>
</dbReference>
<dbReference type="CDD" id="cd06171">
    <property type="entry name" value="Sigma70_r4"/>
    <property type="match status" value="1"/>
</dbReference>
<dbReference type="InterPro" id="IPR013249">
    <property type="entry name" value="RNA_pol_sigma70_r4_t2"/>
</dbReference>
<comment type="similarity">
    <text evidence="1 6">Belongs to the sigma-70 factor family. ECF subfamily.</text>
</comment>
<evidence type="ECO:0000256" key="4">
    <source>
        <dbReference type="ARBA" id="ARBA00023125"/>
    </source>
</evidence>
<evidence type="ECO:0000313" key="9">
    <source>
        <dbReference type="EMBL" id="RAV17324.1"/>
    </source>
</evidence>
<dbReference type="OrthoDB" id="9784984at2"/>
<dbReference type="Gene3D" id="1.10.1740.10">
    <property type="match status" value="1"/>
</dbReference>
<dbReference type="AlphaFoldDB" id="A0A329MBL4"/>
<dbReference type="GO" id="GO:0016987">
    <property type="term" value="F:sigma factor activity"/>
    <property type="evidence" value="ECO:0007669"/>
    <property type="project" value="UniProtKB-KW"/>
</dbReference>
<dbReference type="PANTHER" id="PTHR43133:SF51">
    <property type="entry name" value="RNA POLYMERASE SIGMA FACTOR"/>
    <property type="match status" value="1"/>
</dbReference>
<keyword evidence="5 6" id="KW-0804">Transcription</keyword>
<dbReference type="InterPro" id="IPR036388">
    <property type="entry name" value="WH-like_DNA-bd_sf"/>
</dbReference>